<evidence type="ECO:0000313" key="1">
    <source>
        <dbReference type="EMBL" id="PHK07193.1"/>
    </source>
</evidence>
<dbReference type="AlphaFoldDB" id="A0A9Q5ZGI9"/>
<sequence length="330" mass="34078">MVLMEGLTASGKKKTLTLDDSGNLISQGASEQIASGGLQEGTDITGVTMPAGGQSARGWLSAIWKLINDRFPTPVNSKMPVDGNWLQEGTDITGASMPSGGTSGRGWLSAIWKLISDRFPTLGTKSASGSIPVTLSTDGAFSTNFGLIGDGVASSELAQSSFISLFRYLLIATLAKGQQLMSGSISITIASNQSAVAAIASQSDAQGIRDRLMPSSGTSYTQVLGTANAGFLKGAAGTIYAMSVINTGPIKKYLLLFEKATAPNSSDTIFRVYPVPAADISQDGFLFIGQQEIGGGGISLNAGLAWMISISPTTPTAATASETILGFRWA</sequence>
<accession>A0A9Q5ZGI9</accession>
<proteinExistence type="predicted"/>
<gene>
    <name evidence="1" type="ORF">VF08_00865</name>
</gene>
<dbReference type="GeneID" id="57092142"/>
<evidence type="ECO:0000313" key="2">
    <source>
        <dbReference type="Proteomes" id="UP000222310"/>
    </source>
</evidence>
<dbReference type="Proteomes" id="UP000222310">
    <property type="component" value="Unassembled WGS sequence"/>
</dbReference>
<comment type="caution">
    <text evidence="1">The sequence shown here is derived from an EMBL/GenBank/DDBJ whole genome shotgun (WGS) entry which is preliminary data.</text>
</comment>
<name>A0A9Q5ZGI9_NOSLI</name>
<organism evidence="1 2">
    <name type="scientific">Nostoc linckia z8</name>
    <dbReference type="NCBI Taxonomy" id="1628746"/>
    <lineage>
        <taxon>Bacteria</taxon>
        <taxon>Bacillati</taxon>
        <taxon>Cyanobacteriota</taxon>
        <taxon>Cyanophyceae</taxon>
        <taxon>Nostocales</taxon>
        <taxon>Nostocaceae</taxon>
        <taxon>Nostoc</taxon>
    </lineage>
</organism>
<dbReference type="RefSeq" id="WP_099065954.1">
    <property type="nucleotide sequence ID" value="NZ_LAHD01000002.1"/>
</dbReference>
<reference evidence="1 2" key="1">
    <citation type="submission" date="2015-02" db="EMBL/GenBank/DDBJ databases">
        <title>Nostoc linckia genome annotation.</title>
        <authorList>
            <person name="Zhou Z."/>
        </authorList>
    </citation>
    <scope>NUCLEOTIDE SEQUENCE [LARGE SCALE GENOMIC DNA]</scope>
    <source>
        <strain evidence="2">z8</strain>
    </source>
</reference>
<protein>
    <submittedName>
        <fullName evidence="1">Uncharacterized protein</fullName>
    </submittedName>
</protein>
<dbReference type="EMBL" id="LAHD01000002">
    <property type="protein sequence ID" value="PHK07193.1"/>
    <property type="molecule type" value="Genomic_DNA"/>
</dbReference>